<dbReference type="InterPro" id="IPR001453">
    <property type="entry name" value="MoaB/Mog_dom"/>
</dbReference>
<dbReference type="PROSITE" id="PS01078">
    <property type="entry name" value="MOCF_BIOSYNTHESIS_1"/>
    <property type="match status" value="1"/>
</dbReference>
<dbReference type="GO" id="GO:0030170">
    <property type="term" value="F:pyridoxal phosphate binding"/>
    <property type="evidence" value="ECO:0007669"/>
    <property type="project" value="InterPro"/>
</dbReference>
<dbReference type="SMART" id="SM00852">
    <property type="entry name" value="MoCF_biosynth"/>
    <property type="match status" value="1"/>
</dbReference>
<dbReference type="Pfam" id="PF00994">
    <property type="entry name" value="MoCF_biosynth"/>
    <property type="match status" value="1"/>
</dbReference>
<dbReference type="PROSITE" id="PS51340">
    <property type="entry name" value="MOSC"/>
    <property type="match status" value="1"/>
</dbReference>
<keyword evidence="3" id="KW-0501">Molybdenum cofactor biosynthesis</keyword>
<dbReference type="EMBL" id="VUNI01000006">
    <property type="protein sequence ID" value="MST74493.1"/>
    <property type="molecule type" value="Genomic_DNA"/>
</dbReference>
<accession>A0A6L5YPM3</accession>
<proteinExistence type="predicted"/>
<dbReference type="Pfam" id="PF03473">
    <property type="entry name" value="MOSC"/>
    <property type="match status" value="1"/>
</dbReference>
<evidence type="ECO:0000256" key="2">
    <source>
        <dbReference type="ARBA" id="ARBA00005046"/>
    </source>
</evidence>
<dbReference type="SUPFAM" id="SSF50800">
    <property type="entry name" value="PK beta-barrel domain-like"/>
    <property type="match status" value="1"/>
</dbReference>
<dbReference type="UniPathway" id="UPA00344"/>
<dbReference type="GO" id="GO:0006777">
    <property type="term" value="P:Mo-molybdopterin cofactor biosynthetic process"/>
    <property type="evidence" value="ECO:0007669"/>
    <property type="project" value="UniProtKB-KW"/>
</dbReference>
<comment type="pathway">
    <text evidence="2">Cofactor biosynthesis; molybdopterin biosynthesis.</text>
</comment>
<gene>
    <name evidence="5" type="ORF">FYJ75_05500</name>
</gene>
<keyword evidence="6" id="KW-1185">Reference proteome</keyword>
<dbReference type="GO" id="GO:0003824">
    <property type="term" value="F:catalytic activity"/>
    <property type="evidence" value="ECO:0007669"/>
    <property type="project" value="InterPro"/>
</dbReference>
<sequence>MAKVIAVCTSQVRGTQKENVHRAKFIEDWGIEGDAHAGKWHRQVSLLSYETIEDFRKRGADVVDGAFGENLVVSGYDFTRFPVGSRFSCGEVILELTQIGKECHNGCAIFQKMGECIMPHNGVFARVVKGGTIAAGDTLQCMYRTAVITLSDSASKGEREDISGKVICEIAEKSGCQVTFTKVIPDDEQTLSELLCTLCDEDRVDLILTTGGTGFSERDHTPEATLKVIERNANGISEAMRYRSLQVTPRGMLSRGVSGIRKKTLIINLPGSPKAVRECLEYVIDPVMHGLDILKGVTSNCAR</sequence>
<dbReference type="InterPro" id="IPR051920">
    <property type="entry name" value="MPT_Adenylyltrnsfr/MoaC-Rel"/>
</dbReference>
<organism evidence="5 6">
    <name type="scientific">Roseburia porci</name>
    <dbReference type="NCBI Taxonomy" id="2605790"/>
    <lineage>
        <taxon>Bacteria</taxon>
        <taxon>Bacillati</taxon>
        <taxon>Bacillota</taxon>
        <taxon>Clostridia</taxon>
        <taxon>Lachnospirales</taxon>
        <taxon>Lachnospiraceae</taxon>
        <taxon>Roseburia</taxon>
    </lineage>
</organism>
<dbReference type="CDD" id="cd00886">
    <property type="entry name" value="MogA_MoaB"/>
    <property type="match status" value="1"/>
</dbReference>
<dbReference type="AlphaFoldDB" id="A0A6L5YPM3"/>
<dbReference type="PANTHER" id="PTHR43764">
    <property type="entry name" value="MOLYBDENUM COFACTOR BIOSYNTHESIS"/>
    <property type="match status" value="1"/>
</dbReference>
<name>A0A6L5YPM3_9FIRM</name>
<comment type="caution">
    <text evidence="5">The sequence shown here is derived from an EMBL/GenBank/DDBJ whole genome shotgun (WGS) entry which is preliminary data.</text>
</comment>
<protein>
    <submittedName>
        <fullName evidence="5">MOSC domain-containing protein</fullName>
    </submittedName>
</protein>
<dbReference type="SUPFAM" id="SSF53218">
    <property type="entry name" value="Molybdenum cofactor biosynthesis proteins"/>
    <property type="match status" value="1"/>
</dbReference>
<dbReference type="Gene3D" id="2.40.33.20">
    <property type="entry name" value="PK beta-barrel domain-like"/>
    <property type="match status" value="1"/>
</dbReference>
<dbReference type="InterPro" id="IPR008284">
    <property type="entry name" value="MoCF_biosynth_CS"/>
</dbReference>
<reference evidence="5 6" key="1">
    <citation type="submission" date="2019-08" db="EMBL/GenBank/DDBJ databases">
        <title>In-depth cultivation of the pig gut microbiome towards novel bacterial diversity and tailored functional studies.</title>
        <authorList>
            <person name="Wylensek D."/>
            <person name="Hitch T.C.A."/>
            <person name="Clavel T."/>
        </authorList>
    </citation>
    <scope>NUCLEOTIDE SEQUENCE [LARGE SCALE GENOMIC DNA]</scope>
    <source>
        <strain evidence="5 6">MUC/MUC-530-WT-4D</strain>
    </source>
</reference>
<comment type="function">
    <text evidence="1">May be involved in the biosynthesis of molybdopterin.</text>
</comment>
<dbReference type="InterPro" id="IPR011037">
    <property type="entry name" value="Pyrv_Knase-like_insert_dom_sf"/>
</dbReference>
<evidence type="ECO:0000313" key="5">
    <source>
        <dbReference type="EMBL" id="MST74493.1"/>
    </source>
</evidence>
<dbReference type="InterPro" id="IPR036425">
    <property type="entry name" value="MoaB/Mog-like_dom_sf"/>
</dbReference>
<dbReference type="GO" id="GO:0030151">
    <property type="term" value="F:molybdenum ion binding"/>
    <property type="evidence" value="ECO:0007669"/>
    <property type="project" value="InterPro"/>
</dbReference>
<dbReference type="Gene3D" id="3.40.980.10">
    <property type="entry name" value="MoaB/Mog-like domain"/>
    <property type="match status" value="1"/>
</dbReference>
<evidence type="ECO:0000313" key="6">
    <source>
        <dbReference type="Proteomes" id="UP000474024"/>
    </source>
</evidence>
<dbReference type="RefSeq" id="WP_154429459.1">
    <property type="nucleotide sequence ID" value="NZ_VUNI01000006.1"/>
</dbReference>
<evidence type="ECO:0000259" key="4">
    <source>
        <dbReference type="PROSITE" id="PS51340"/>
    </source>
</evidence>
<feature type="domain" description="MOSC" evidence="4">
    <location>
        <begin position="17"/>
        <end position="142"/>
    </location>
</feature>
<dbReference type="NCBIfam" id="TIGR00177">
    <property type="entry name" value="molyb_syn"/>
    <property type="match status" value="1"/>
</dbReference>
<evidence type="ECO:0000256" key="3">
    <source>
        <dbReference type="ARBA" id="ARBA00023150"/>
    </source>
</evidence>
<dbReference type="Proteomes" id="UP000474024">
    <property type="component" value="Unassembled WGS sequence"/>
</dbReference>
<dbReference type="PANTHER" id="PTHR43764:SF1">
    <property type="entry name" value="MOLYBDOPTERIN MOLYBDOTRANSFERASE"/>
    <property type="match status" value="1"/>
</dbReference>
<evidence type="ECO:0000256" key="1">
    <source>
        <dbReference type="ARBA" id="ARBA00003487"/>
    </source>
</evidence>
<dbReference type="InterPro" id="IPR005302">
    <property type="entry name" value="MoCF_Sase_C"/>
</dbReference>